<dbReference type="InterPro" id="IPR005490">
    <property type="entry name" value="LD_TPept_cat_dom"/>
</dbReference>
<dbReference type="Proteomes" id="UP000263489">
    <property type="component" value="Unassembled WGS sequence"/>
</dbReference>
<reference evidence="2 3" key="1">
    <citation type="journal article" date="2018" name="Nat. Biotechnol.">
        <title>A standardized bacterial taxonomy based on genome phylogeny substantially revises the tree of life.</title>
        <authorList>
            <person name="Parks D.H."/>
            <person name="Chuvochina M."/>
            <person name="Waite D.W."/>
            <person name="Rinke C."/>
            <person name="Skarshewski A."/>
            <person name="Chaumeil P.A."/>
            <person name="Hugenholtz P."/>
        </authorList>
    </citation>
    <scope>NUCLEOTIDE SEQUENCE [LARGE SCALE GENOMIC DNA]</scope>
    <source>
        <strain evidence="2">UBA9380</strain>
    </source>
</reference>
<dbReference type="AlphaFoldDB" id="A0A352IMR4"/>
<sequence>MQKMRRFLPAGLLLAVCAALPLSSLGDSLDDQLVDRLRTVAPKLDAEVLKTAISASRCAVSNGVEMPERLAVIDFSLPSSQERLWIFDLEKGELLLRDLVAHGKNSGNFESTAFSNIEGSHQSSIGLFQARESYYGRHGYSLRLDGLEPGINDLARQRAIVIHGADYVNDDWVSKYGRIGRSHGCPAVDNQIVKRVVDNLKGGQLVFKYYPDQEWLHSSGFLKCDNKTLAGKKPAKKWLTASSGSVEYASVVGNSRTALRE</sequence>
<comment type="caution">
    <text evidence="2">The sequence shown here is derived from an EMBL/GenBank/DDBJ whole genome shotgun (WGS) entry which is preliminary data.</text>
</comment>
<dbReference type="GO" id="GO:0016740">
    <property type="term" value="F:transferase activity"/>
    <property type="evidence" value="ECO:0007669"/>
    <property type="project" value="InterPro"/>
</dbReference>
<dbReference type="Pfam" id="PF13645">
    <property type="entry name" value="YkuD_2"/>
    <property type="match status" value="1"/>
</dbReference>
<dbReference type="EMBL" id="DNNA01000003">
    <property type="protein sequence ID" value="HBC32747.1"/>
    <property type="molecule type" value="Genomic_DNA"/>
</dbReference>
<proteinExistence type="predicted"/>
<dbReference type="InterPro" id="IPR032676">
    <property type="entry name" value="YkuD_2"/>
</dbReference>
<dbReference type="CDD" id="cd16913">
    <property type="entry name" value="YkuD_like"/>
    <property type="match status" value="1"/>
</dbReference>
<protein>
    <recommendedName>
        <fullName evidence="4">Murein L,D-transpeptidase catalytic domain family protein</fullName>
    </recommendedName>
</protein>
<dbReference type="PANTHER" id="PTHR38477">
    <property type="entry name" value="HYPOTHETICAL EXPORTED PROTEIN"/>
    <property type="match status" value="1"/>
</dbReference>
<evidence type="ECO:0000313" key="3">
    <source>
        <dbReference type="Proteomes" id="UP000263489"/>
    </source>
</evidence>
<evidence type="ECO:0008006" key="4">
    <source>
        <dbReference type="Google" id="ProtNLM"/>
    </source>
</evidence>
<keyword evidence="1" id="KW-0732">Signal</keyword>
<dbReference type="PANTHER" id="PTHR38477:SF1">
    <property type="entry name" value="MUREIN L,D-TRANSPEPTIDASE CATALYTIC DOMAIN FAMILY PROTEIN"/>
    <property type="match status" value="1"/>
</dbReference>
<gene>
    <name evidence="2" type="ORF">DC045_00140</name>
</gene>
<name>A0A352IMR4_9GAMM</name>
<evidence type="ECO:0000313" key="2">
    <source>
        <dbReference type="EMBL" id="HBC32747.1"/>
    </source>
</evidence>
<organism evidence="2 3">
    <name type="scientific">Marinobacter adhaerens</name>
    <dbReference type="NCBI Taxonomy" id="1033846"/>
    <lineage>
        <taxon>Bacteria</taxon>
        <taxon>Pseudomonadati</taxon>
        <taxon>Pseudomonadota</taxon>
        <taxon>Gammaproteobacteria</taxon>
        <taxon>Pseudomonadales</taxon>
        <taxon>Marinobacteraceae</taxon>
        <taxon>Marinobacter</taxon>
    </lineage>
</organism>
<accession>A0A352IMR4</accession>
<feature type="chain" id="PRO_5016734669" description="Murein L,D-transpeptidase catalytic domain family protein" evidence="1">
    <location>
        <begin position="27"/>
        <end position="261"/>
    </location>
</feature>
<evidence type="ECO:0000256" key="1">
    <source>
        <dbReference type="SAM" id="SignalP"/>
    </source>
</evidence>
<feature type="signal peptide" evidence="1">
    <location>
        <begin position="1"/>
        <end position="26"/>
    </location>
</feature>